<dbReference type="AlphaFoldDB" id="A0A2Z3HQ07"/>
<keyword evidence="2" id="KW-0472">Membrane</keyword>
<accession>A0A2Z3HQ07</accession>
<dbReference type="RefSeq" id="WP_110449909.1">
    <property type="nucleotide sequence ID" value="NZ_CP029479.1"/>
</dbReference>
<dbReference type="Proteomes" id="UP000247763">
    <property type="component" value="Chromosome"/>
</dbReference>
<sequence length="253" mass="26423">MVDVFEEVEEQIRSDRYRALALKVLPWFIGAVVLILAAVGGWQGYRAWISNQSAKASETYAKGLEAQQAGRAGEAKAAWEALSKSGSPAYKSLALQHLGAIKLGDRDVPGAVALFDQAAKAAPDPLVGDAARLKSVYALLDTAPRADIEARLEPLLKEGRPFRMQAREAAAFTKLLAGDSAGARGDFVVVSLAPDAAEGARSRATAAIALIDSGSAQRTRELVKAAIALPPPRPLPPGALPGAGALPMQAPAQ</sequence>
<keyword evidence="5" id="KW-1185">Reference proteome</keyword>
<protein>
    <recommendedName>
        <fullName evidence="3">Ancillary SecYEG translocon subunit/Cell division coordinator CpoB TPR domain-containing protein</fullName>
    </recommendedName>
</protein>
<proteinExistence type="predicted"/>
<evidence type="ECO:0000256" key="2">
    <source>
        <dbReference type="SAM" id="Phobius"/>
    </source>
</evidence>
<evidence type="ECO:0000313" key="5">
    <source>
        <dbReference type="Proteomes" id="UP000247763"/>
    </source>
</evidence>
<dbReference type="Pfam" id="PF09976">
    <property type="entry name" value="TPR_21"/>
    <property type="match status" value="1"/>
</dbReference>
<feature type="transmembrane region" description="Helical" evidence="2">
    <location>
        <begin position="24"/>
        <end position="45"/>
    </location>
</feature>
<dbReference type="KEGG" id="phb:HYN04_05920"/>
<organism evidence="4 5">
    <name type="scientific">Phenylobacterium parvum</name>
    <dbReference type="NCBI Taxonomy" id="2201350"/>
    <lineage>
        <taxon>Bacteria</taxon>
        <taxon>Pseudomonadati</taxon>
        <taxon>Pseudomonadota</taxon>
        <taxon>Alphaproteobacteria</taxon>
        <taxon>Caulobacterales</taxon>
        <taxon>Caulobacteraceae</taxon>
        <taxon>Phenylobacterium</taxon>
    </lineage>
</organism>
<feature type="domain" description="Ancillary SecYEG translocon subunit/Cell division coordinator CpoB TPR" evidence="3">
    <location>
        <begin position="29"/>
        <end position="141"/>
    </location>
</feature>
<keyword evidence="2" id="KW-0812">Transmembrane</keyword>
<dbReference type="EMBL" id="CP029479">
    <property type="protein sequence ID" value="AWM77342.1"/>
    <property type="molecule type" value="Genomic_DNA"/>
</dbReference>
<keyword evidence="2" id="KW-1133">Transmembrane helix</keyword>
<dbReference type="InterPro" id="IPR018704">
    <property type="entry name" value="SecYEG/CpoB_TPR"/>
</dbReference>
<feature type="region of interest" description="Disordered" evidence="1">
    <location>
        <begin position="229"/>
        <end position="253"/>
    </location>
</feature>
<feature type="compositionally biased region" description="Low complexity" evidence="1">
    <location>
        <begin position="240"/>
        <end position="253"/>
    </location>
</feature>
<evidence type="ECO:0000313" key="4">
    <source>
        <dbReference type="EMBL" id="AWM77342.1"/>
    </source>
</evidence>
<evidence type="ECO:0000256" key="1">
    <source>
        <dbReference type="SAM" id="MobiDB-lite"/>
    </source>
</evidence>
<dbReference type="OrthoDB" id="7173339at2"/>
<evidence type="ECO:0000259" key="3">
    <source>
        <dbReference type="Pfam" id="PF09976"/>
    </source>
</evidence>
<feature type="compositionally biased region" description="Pro residues" evidence="1">
    <location>
        <begin position="229"/>
        <end position="239"/>
    </location>
</feature>
<name>A0A2Z3HQ07_9CAUL</name>
<reference evidence="5" key="1">
    <citation type="submission" date="2018-05" db="EMBL/GenBank/DDBJ databases">
        <title>Genome sequencing of Phenylobacterium sp. HYN0004.</title>
        <authorList>
            <person name="Yi H."/>
            <person name="Baek C."/>
        </authorList>
    </citation>
    <scope>NUCLEOTIDE SEQUENCE [LARGE SCALE GENOMIC DNA]</scope>
    <source>
        <strain evidence="5">HYN0004</strain>
    </source>
</reference>
<gene>
    <name evidence="4" type="ORF">HYN04_05920</name>
</gene>